<gene>
    <name evidence="1" type="ORF">NSCI0253_LOCUS46958</name>
</gene>
<name>A0A7S1B2Q4_NOCSC</name>
<sequence>MEEPQSGPGFLLDGDNDAAISLIERDLLSAVRAAEGYLLGGACVAGPSVLDECGKVVQDGTSTWQETMYARIGRTWRDRRPETVWLDDKVAQIGITTEFCGKQFHLPLYAHAVAGDTESEAALKLAVLERVASEESFVVKPRHGANSRFVFLWPAPHGNPAAVVASVDEVLTGTDKSWQRECWQLSQVPKGAIVQPLYSTAVAGEGPKSRPAPLELKVQVLFGETVGATLNTHPQSLWITRLGHVILWDLLDLKRRGHTRCRKLDRCFGPNLLPEALETLQDVLCQDWRTIRRNSEELCRRAGLDELRVDWLVGDFRWGSRIGELTYMGAGGRLPAPVSRRLACAYAGAHLCNAGLLPEREAQRLFRFADSVPSAQNRI</sequence>
<proteinExistence type="predicted"/>
<accession>A0A7S1B2Q4</accession>
<dbReference type="EMBL" id="HBFQ01066092">
    <property type="protein sequence ID" value="CAD8872601.1"/>
    <property type="molecule type" value="Transcribed_RNA"/>
</dbReference>
<dbReference type="AlphaFoldDB" id="A0A7S1B2Q4"/>
<evidence type="ECO:0008006" key="2">
    <source>
        <dbReference type="Google" id="ProtNLM"/>
    </source>
</evidence>
<protein>
    <recommendedName>
        <fullName evidence="2">ATP-grasp domain-containing protein</fullName>
    </recommendedName>
</protein>
<reference evidence="1" key="1">
    <citation type="submission" date="2021-01" db="EMBL/GenBank/DDBJ databases">
        <authorList>
            <person name="Corre E."/>
            <person name="Pelletier E."/>
            <person name="Niang G."/>
            <person name="Scheremetjew M."/>
            <person name="Finn R."/>
            <person name="Kale V."/>
            <person name="Holt S."/>
            <person name="Cochrane G."/>
            <person name="Meng A."/>
            <person name="Brown T."/>
            <person name="Cohen L."/>
        </authorList>
    </citation>
    <scope>NUCLEOTIDE SEQUENCE</scope>
</reference>
<evidence type="ECO:0000313" key="1">
    <source>
        <dbReference type="EMBL" id="CAD8872601.1"/>
    </source>
</evidence>
<organism evidence="1">
    <name type="scientific">Noctiluca scintillans</name>
    <name type="common">Sea sparkle</name>
    <name type="synonym">Red tide dinoflagellate</name>
    <dbReference type="NCBI Taxonomy" id="2966"/>
    <lineage>
        <taxon>Eukaryota</taxon>
        <taxon>Sar</taxon>
        <taxon>Alveolata</taxon>
        <taxon>Dinophyceae</taxon>
        <taxon>Noctilucales</taxon>
        <taxon>Noctilucaceae</taxon>
        <taxon>Noctiluca</taxon>
    </lineage>
</organism>